<evidence type="ECO:0000256" key="1">
    <source>
        <dbReference type="SAM" id="MobiDB-lite"/>
    </source>
</evidence>
<proteinExistence type="predicted"/>
<dbReference type="Proteomes" id="UP001344906">
    <property type="component" value="Unassembled WGS sequence"/>
</dbReference>
<feature type="region of interest" description="Disordered" evidence="1">
    <location>
        <begin position="16"/>
        <end position="37"/>
    </location>
</feature>
<feature type="compositionally biased region" description="Basic and acidic residues" evidence="1">
    <location>
        <begin position="26"/>
        <end position="37"/>
    </location>
</feature>
<keyword evidence="3" id="KW-1185">Reference proteome</keyword>
<gene>
    <name evidence="2" type="ORF">KDH_06900</name>
</gene>
<protein>
    <submittedName>
        <fullName evidence="2">Uncharacterized protein</fullName>
    </submittedName>
</protein>
<name>A0ABQ6FN76_9CHLR</name>
<organism evidence="2 3">
    <name type="scientific">Dictyobacter halimunensis</name>
    <dbReference type="NCBI Taxonomy" id="3026934"/>
    <lineage>
        <taxon>Bacteria</taxon>
        <taxon>Bacillati</taxon>
        <taxon>Chloroflexota</taxon>
        <taxon>Ktedonobacteria</taxon>
        <taxon>Ktedonobacterales</taxon>
        <taxon>Dictyobacteraceae</taxon>
        <taxon>Dictyobacter</taxon>
    </lineage>
</organism>
<sequence length="65" mass="7136">MSVGAPVLASQLRYGKVAPPGSPFPSEKHTTRDDRVREPFRPFFAAVPIGTGARNEISEPLKKWS</sequence>
<evidence type="ECO:0000313" key="3">
    <source>
        <dbReference type="Proteomes" id="UP001344906"/>
    </source>
</evidence>
<comment type="caution">
    <text evidence="2">The sequence shown here is derived from an EMBL/GenBank/DDBJ whole genome shotgun (WGS) entry which is preliminary data.</text>
</comment>
<evidence type="ECO:0000313" key="2">
    <source>
        <dbReference type="EMBL" id="GLV53839.1"/>
    </source>
</evidence>
<reference evidence="2 3" key="1">
    <citation type="submission" date="2023-02" db="EMBL/GenBank/DDBJ databases">
        <title>Dictyobacter halimunensis sp. nov., a new member of the class Ktedonobacteria from forest soil in a geothermal area.</title>
        <authorList>
            <person name="Rachmania M.K."/>
            <person name="Ningsih F."/>
            <person name="Sakai Y."/>
            <person name="Yabe S."/>
            <person name="Yokota A."/>
            <person name="Sjamsuridzal W."/>
        </authorList>
    </citation>
    <scope>NUCLEOTIDE SEQUENCE [LARGE SCALE GENOMIC DNA]</scope>
    <source>
        <strain evidence="2 3">S3.2.2.5</strain>
    </source>
</reference>
<accession>A0ABQ6FN76</accession>
<dbReference type="EMBL" id="BSRI01000001">
    <property type="protein sequence ID" value="GLV53839.1"/>
    <property type="molecule type" value="Genomic_DNA"/>
</dbReference>